<keyword evidence="3" id="KW-1185">Reference proteome</keyword>
<proteinExistence type="predicted"/>
<dbReference type="Proteomes" id="UP000297703">
    <property type="component" value="Unassembled WGS sequence"/>
</dbReference>
<gene>
    <name evidence="2" type="ORF">DR999_PMT00753</name>
</gene>
<accession>A0A4D9EVP8</accession>
<evidence type="ECO:0000313" key="3">
    <source>
        <dbReference type="Proteomes" id="UP000297703"/>
    </source>
</evidence>
<dbReference type="AlphaFoldDB" id="A0A4D9EVP8"/>
<reference evidence="2 3" key="2">
    <citation type="submission" date="2019-04" db="EMBL/GenBank/DDBJ databases">
        <title>The genome sequence of big-headed turtle.</title>
        <authorList>
            <person name="Gong S."/>
        </authorList>
    </citation>
    <scope>NUCLEOTIDE SEQUENCE [LARGE SCALE GENOMIC DNA]</scope>
    <source>
        <strain evidence="2">DO16091913</strain>
        <tissue evidence="2">Muscle</tissue>
    </source>
</reference>
<reference evidence="2 3" key="1">
    <citation type="submission" date="2019-04" db="EMBL/GenBank/DDBJ databases">
        <title>Draft genome of the big-headed turtle Platysternon megacephalum.</title>
        <authorList>
            <person name="Gong S."/>
        </authorList>
    </citation>
    <scope>NUCLEOTIDE SEQUENCE [LARGE SCALE GENOMIC DNA]</scope>
    <source>
        <strain evidence="2">DO16091913</strain>
        <tissue evidence="2">Muscle</tissue>
    </source>
</reference>
<comment type="caution">
    <text evidence="2">The sequence shown here is derived from an EMBL/GenBank/DDBJ whole genome shotgun (WGS) entry which is preliminary data.</text>
</comment>
<organism evidence="2 3">
    <name type="scientific">Platysternon megacephalum</name>
    <name type="common">big-headed turtle</name>
    <dbReference type="NCBI Taxonomy" id="55544"/>
    <lineage>
        <taxon>Eukaryota</taxon>
        <taxon>Metazoa</taxon>
        <taxon>Chordata</taxon>
        <taxon>Craniata</taxon>
        <taxon>Vertebrata</taxon>
        <taxon>Euteleostomi</taxon>
        <taxon>Archelosauria</taxon>
        <taxon>Testudinata</taxon>
        <taxon>Testudines</taxon>
        <taxon>Cryptodira</taxon>
        <taxon>Durocryptodira</taxon>
        <taxon>Testudinoidea</taxon>
        <taxon>Platysternidae</taxon>
        <taxon>Platysternon</taxon>
    </lineage>
</organism>
<name>A0A4D9EVP8_9SAUR</name>
<feature type="region of interest" description="Disordered" evidence="1">
    <location>
        <begin position="59"/>
        <end position="78"/>
    </location>
</feature>
<evidence type="ECO:0000313" key="2">
    <source>
        <dbReference type="EMBL" id="TFK15461.1"/>
    </source>
</evidence>
<sequence>MYQNVNDLLLLNLVKEVTSPERVVRAARSGVGEAAAAAGFGDPVLGLLLARVCETRRETAKTSEQERVSSPCRAGKAGRAGCDLVNGKEEKHHNKRLLHLNL</sequence>
<dbReference type="EMBL" id="QXTE01000004">
    <property type="protein sequence ID" value="TFK15461.1"/>
    <property type="molecule type" value="Genomic_DNA"/>
</dbReference>
<protein>
    <submittedName>
        <fullName evidence="2">Uncharacterized protein</fullName>
    </submittedName>
</protein>
<evidence type="ECO:0000256" key="1">
    <source>
        <dbReference type="SAM" id="MobiDB-lite"/>
    </source>
</evidence>